<protein>
    <submittedName>
        <fullName evidence="1">Uncharacterized protein</fullName>
    </submittedName>
</protein>
<name>A0A8S1H3Z4_9PELO</name>
<evidence type="ECO:0000313" key="2">
    <source>
        <dbReference type="Proteomes" id="UP000835052"/>
    </source>
</evidence>
<sequence>MTKSLVPPASLPPADRPAASFFCQLIDSSVCHNGKGKSLYCKKGQFLPVGALPVFEKMTRSLVPPTSLPSADRRSASFFLSFVDSSTNG</sequence>
<evidence type="ECO:0000313" key="1">
    <source>
        <dbReference type="EMBL" id="CAD6190082.1"/>
    </source>
</evidence>
<dbReference type="AlphaFoldDB" id="A0A8S1H3Z4"/>
<dbReference type="EMBL" id="CAJGYM010000014">
    <property type="protein sequence ID" value="CAD6190082.1"/>
    <property type="molecule type" value="Genomic_DNA"/>
</dbReference>
<proteinExistence type="predicted"/>
<accession>A0A8S1H3Z4</accession>
<keyword evidence="2" id="KW-1185">Reference proteome</keyword>
<organism evidence="1 2">
    <name type="scientific">Caenorhabditis auriculariae</name>
    <dbReference type="NCBI Taxonomy" id="2777116"/>
    <lineage>
        <taxon>Eukaryota</taxon>
        <taxon>Metazoa</taxon>
        <taxon>Ecdysozoa</taxon>
        <taxon>Nematoda</taxon>
        <taxon>Chromadorea</taxon>
        <taxon>Rhabditida</taxon>
        <taxon>Rhabditina</taxon>
        <taxon>Rhabditomorpha</taxon>
        <taxon>Rhabditoidea</taxon>
        <taxon>Rhabditidae</taxon>
        <taxon>Peloderinae</taxon>
        <taxon>Caenorhabditis</taxon>
    </lineage>
</organism>
<gene>
    <name evidence="1" type="ORF">CAUJ_LOCUS6001</name>
</gene>
<reference evidence="1" key="1">
    <citation type="submission" date="2020-10" db="EMBL/GenBank/DDBJ databases">
        <authorList>
            <person name="Kikuchi T."/>
        </authorList>
    </citation>
    <scope>NUCLEOTIDE SEQUENCE</scope>
    <source>
        <strain evidence="1">NKZ352</strain>
    </source>
</reference>
<dbReference type="Proteomes" id="UP000835052">
    <property type="component" value="Unassembled WGS sequence"/>
</dbReference>
<comment type="caution">
    <text evidence="1">The sequence shown here is derived from an EMBL/GenBank/DDBJ whole genome shotgun (WGS) entry which is preliminary data.</text>
</comment>